<dbReference type="AlphaFoldDB" id="A0A081CA57"/>
<dbReference type="HOGENOM" id="CLU_2505976_0_0_0"/>
<dbReference type="GO" id="GO:0016747">
    <property type="term" value="F:acyltransferase activity, transferring groups other than amino-acyl groups"/>
    <property type="evidence" value="ECO:0007669"/>
    <property type="project" value="InterPro"/>
</dbReference>
<dbReference type="Proteomes" id="UP000030661">
    <property type="component" value="Unassembled WGS sequence"/>
</dbReference>
<proteinExistence type="predicted"/>
<name>A0A081CA57_VECG1</name>
<keyword evidence="3" id="KW-1185">Reference proteome</keyword>
<reference evidence="2" key="1">
    <citation type="journal article" date="2015" name="PeerJ">
        <title>First genomic representation of candidate bacterial phylum KSB3 points to enhanced environmental sensing as a trigger of wastewater bulking.</title>
        <authorList>
            <person name="Sekiguchi Y."/>
            <person name="Ohashi A."/>
            <person name="Parks D.H."/>
            <person name="Yamauchi T."/>
            <person name="Tyson G.W."/>
            <person name="Hugenholtz P."/>
        </authorList>
    </citation>
    <scope>NUCLEOTIDE SEQUENCE [LARGE SCALE GENOMIC DNA]</scope>
</reference>
<feature type="domain" description="N-acetyltransferase" evidence="1">
    <location>
        <begin position="18"/>
        <end position="81"/>
    </location>
</feature>
<dbReference type="EMBL" id="DF820479">
    <property type="protein sequence ID" value="GAK61462.1"/>
    <property type="molecule type" value="Genomic_DNA"/>
</dbReference>
<organism evidence="2">
    <name type="scientific">Vecturithrix granuli</name>
    <dbReference type="NCBI Taxonomy" id="1499967"/>
    <lineage>
        <taxon>Bacteria</taxon>
        <taxon>Candidatus Moduliflexota</taxon>
        <taxon>Candidatus Vecturitrichia</taxon>
        <taxon>Candidatus Vecturitrichales</taxon>
        <taxon>Candidatus Vecturitrichaceae</taxon>
        <taxon>Candidatus Vecturithrix</taxon>
    </lineage>
</organism>
<dbReference type="Pfam" id="PF00583">
    <property type="entry name" value="Acetyltransf_1"/>
    <property type="match status" value="1"/>
</dbReference>
<evidence type="ECO:0000259" key="1">
    <source>
        <dbReference type="Pfam" id="PF00583"/>
    </source>
</evidence>
<protein>
    <recommendedName>
        <fullName evidence="1">N-acetyltransferase domain-containing protein</fullName>
    </recommendedName>
</protein>
<dbReference type="CDD" id="cd04301">
    <property type="entry name" value="NAT_SF"/>
    <property type="match status" value="1"/>
</dbReference>
<dbReference type="InterPro" id="IPR016181">
    <property type="entry name" value="Acyl_CoA_acyltransferase"/>
</dbReference>
<dbReference type="InterPro" id="IPR000182">
    <property type="entry name" value="GNAT_dom"/>
</dbReference>
<gene>
    <name evidence="2" type="ORF">U27_01362</name>
</gene>
<sequence>MSLKIIFCPEGLNYEDFSQVDNECFPDEPVDNKEFLGLIHKGCFAAFDDNLFIGYCSINQKPDVLWIRRIGVAKNYRQKGVVVEW</sequence>
<dbReference type="Gene3D" id="3.40.630.30">
    <property type="match status" value="1"/>
</dbReference>
<evidence type="ECO:0000313" key="2">
    <source>
        <dbReference type="EMBL" id="GAK61462.1"/>
    </source>
</evidence>
<evidence type="ECO:0000313" key="3">
    <source>
        <dbReference type="Proteomes" id="UP000030661"/>
    </source>
</evidence>
<accession>A0A081CA57</accession>
<dbReference type="SUPFAM" id="SSF55729">
    <property type="entry name" value="Acyl-CoA N-acyltransferases (Nat)"/>
    <property type="match status" value="1"/>
</dbReference>